<dbReference type="STRING" id="1128970.SAMN04487935_0032"/>
<evidence type="ECO:0000256" key="1">
    <source>
        <dbReference type="SAM" id="SignalP"/>
    </source>
</evidence>
<name>A0A1G8RA13_9FLAO</name>
<evidence type="ECO:0000313" key="3">
    <source>
        <dbReference type="Proteomes" id="UP000199580"/>
    </source>
</evidence>
<feature type="chain" id="PRO_5011574878" evidence="1">
    <location>
        <begin position="21"/>
        <end position="182"/>
    </location>
</feature>
<feature type="signal peptide" evidence="1">
    <location>
        <begin position="1"/>
        <end position="20"/>
    </location>
</feature>
<gene>
    <name evidence="2" type="ORF">SAMN04487935_0032</name>
</gene>
<dbReference type="EMBL" id="FNEZ01000001">
    <property type="protein sequence ID" value="SDJ13798.1"/>
    <property type="molecule type" value="Genomic_DNA"/>
</dbReference>
<protein>
    <submittedName>
        <fullName evidence="2">Uncharacterized protein</fullName>
    </submittedName>
</protein>
<dbReference type="RefSeq" id="WP_091391295.1">
    <property type="nucleotide sequence ID" value="NZ_BKAI01000001.1"/>
</dbReference>
<dbReference type="Proteomes" id="UP000199580">
    <property type="component" value="Unassembled WGS sequence"/>
</dbReference>
<accession>A0A1G8RA13</accession>
<dbReference type="PROSITE" id="PS51257">
    <property type="entry name" value="PROKAR_LIPOPROTEIN"/>
    <property type="match status" value="1"/>
</dbReference>
<keyword evidence="1" id="KW-0732">Signal</keyword>
<reference evidence="2 3" key="1">
    <citation type="submission" date="2016-10" db="EMBL/GenBank/DDBJ databases">
        <authorList>
            <person name="de Groot N.N."/>
        </authorList>
    </citation>
    <scope>NUCLEOTIDE SEQUENCE [LARGE SCALE GENOMIC DNA]</scope>
    <source>
        <strain evidence="2 3">CGMCC 1.10076</strain>
    </source>
</reference>
<sequence>MKKIFLLPLIILFVAFSSCDQDESLDPRPVVVAGQFLRLDITKKRMNFDDINNTSFEGVLSDPSGNVAKYNLYVRKTNIYGQAGEFVLFKTFTSFPADLKVTPAGLATALDVPLTSLVFGDKFRFYGETFDANNVRVDYYSLSPTVQTAIYLRQAYRFVTDLTNNDGMRPLDLIEYDNYTAQ</sequence>
<proteinExistence type="predicted"/>
<keyword evidence="3" id="KW-1185">Reference proteome</keyword>
<organism evidence="2 3">
    <name type="scientific">Flavobacterium noncentrifugens</name>
    <dbReference type="NCBI Taxonomy" id="1128970"/>
    <lineage>
        <taxon>Bacteria</taxon>
        <taxon>Pseudomonadati</taxon>
        <taxon>Bacteroidota</taxon>
        <taxon>Flavobacteriia</taxon>
        <taxon>Flavobacteriales</taxon>
        <taxon>Flavobacteriaceae</taxon>
        <taxon>Flavobacterium</taxon>
    </lineage>
</organism>
<dbReference type="AlphaFoldDB" id="A0A1G8RA13"/>
<evidence type="ECO:0000313" key="2">
    <source>
        <dbReference type="EMBL" id="SDJ13798.1"/>
    </source>
</evidence>
<dbReference type="OrthoDB" id="1433426at2"/>